<dbReference type="PANTHER" id="PTHR13479">
    <property type="entry name" value="30S RIBOSOMAL PROTEIN S18"/>
    <property type="match status" value="1"/>
</dbReference>
<comment type="caution">
    <text evidence="6">The sequence shown here is derived from an EMBL/GenBank/DDBJ whole genome shotgun (WGS) entry which is preliminary data.</text>
</comment>
<dbReference type="Proteomes" id="UP000799772">
    <property type="component" value="Unassembled WGS sequence"/>
</dbReference>
<evidence type="ECO:0000313" key="6">
    <source>
        <dbReference type="EMBL" id="KAF2102111.1"/>
    </source>
</evidence>
<sequence length="225" mass="25847">MNSSKLVLKLLARRQQCCRAFSSSSLLNAQSKSATAALWALQDDTTSRPQQVSTQSSILKEAAQARIALARQLVPATRQTNEPLTGKSIVEQQRRGDMEKLLTTRRYRDGDIVSPHDLSFQETLKWRMDPRKRPQYDVFDMLGIDPRKEYKNFALMSEFMTDMGRIKHSSVTGLRAKNQRRIAKAIRRAIGLGLMPSVHRHPELLEKELRYQDDRAFATKNQFSR</sequence>
<proteinExistence type="inferred from homology"/>
<gene>
    <name evidence="6" type="ORF">NA57DRAFT_73547</name>
</gene>
<evidence type="ECO:0000256" key="5">
    <source>
        <dbReference type="RuleBase" id="RU003910"/>
    </source>
</evidence>
<comment type="similarity">
    <text evidence="1 5">Belongs to the bacterial ribosomal protein bS18 family.</text>
</comment>
<evidence type="ECO:0000256" key="1">
    <source>
        <dbReference type="ARBA" id="ARBA00005589"/>
    </source>
</evidence>
<evidence type="ECO:0000256" key="4">
    <source>
        <dbReference type="ARBA" id="ARBA00035264"/>
    </source>
</evidence>
<dbReference type="PANTHER" id="PTHR13479:SF40">
    <property type="entry name" value="SMALL RIBOSOMAL SUBUNIT PROTEIN BS18M"/>
    <property type="match status" value="1"/>
</dbReference>
<name>A0A9P4II69_9PEZI</name>
<dbReference type="InterPro" id="IPR001648">
    <property type="entry name" value="Ribosomal_bS18"/>
</dbReference>
<dbReference type="Gene3D" id="4.10.640.10">
    <property type="entry name" value="Ribosomal protein S18"/>
    <property type="match status" value="1"/>
</dbReference>
<evidence type="ECO:0000313" key="7">
    <source>
        <dbReference type="Proteomes" id="UP000799772"/>
    </source>
</evidence>
<protein>
    <recommendedName>
        <fullName evidence="4">Small ribosomal subunit protein bS18m</fullName>
    </recommendedName>
</protein>
<dbReference type="OrthoDB" id="21463at2759"/>
<evidence type="ECO:0000256" key="2">
    <source>
        <dbReference type="ARBA" id="ARBA00022980"/>
    </source>
</evidence>
<dbReference type="GO" id="GO:0070181">
    <property type="term" value="F:small ribosomal subunit rRNA binding"/>
    <property type="evidence" value="ECO:0007669"/>
    <property type="project" value="TreeGrafter"/>
</dbReference>
<keyword evidence="7" id="KW-1185">Reference proteome</keyword>
<dbReference type="PRINTS" id="PR00974">
    <property type="entry name" value="RIBOSOMALS18"/>
</dbReference>
<dbReference type="AlphaFoldDB" id="A0A9P4II69"/>
<reference evidence="6" key="1">
    <citation type="journal article" date="2020" name="Stud. Mycol.">
        <title>101 Dothideomycetes genomes: a test case for predicting lifestyles and emergence of pathogens.</title>
        <authorList>
            <person name="Haridas S."/>
            <person name="Albert R."/>
            <person name="Binder M."/>
            <person name="Bloem J."/>
            <person name="Labutti K."/>
            <person name="Salamov A."/>
            <person name="Andreopoulos B."/>
            <person name="Baker S."/>
            <person name="Barry K."/>
            <person name="Bills G."/>
            <person name="Bluhm B."/>
            <person name="Cannon C."/>
            <person name="Castanera R."/>
            <person name="Culley D."/>
            <person name="Daum C."/>
            <person name="Ezra D."/>
            <person name="Gonzalez J."/>
            <person name="Henrissat B."/>
            <person name="Kuo A."/>
            <person name="Liang C."/>
            <person name="Lipzen A."/>
            <person name="Lutzoni F."/>
            <person name="Magnuson J."/>
            <person name="Mondo S."/>
            <person name="Nolan M."/>
            <person name="Ohm R."/>
            <person name="Pangilinan J."/>
            <person name="Park H.-J."/>
            <person name="Ramirez L."/>
            <person name="Alfaro M."/>
            <person name="Sun H."/>
            <person name="Tritt A."/>
            <person name="Yoshinaga Y."/>
            <person name="Zwiers L.-H."/>
            <person name="Turgeon B."/>
            <person name="Goodwin S."/>
            <person name="Spatafora J."/>
            <person name="Crous P."/>
            <person name="Grigoriev I."/>
        </authorList>
    </citation>
    <scope>NUCLEOTIDE SEQUENCE</scope>
    <source>
        <strain evidence="6">CBS 133067</strain>
    </source>
</reference>
<keyword evidence="3 5" id="KW-0687">Ribonucleoprotein</keyword>
<organism evidence="6 7">
    <name type="scientific">Rhizodiscina lignyota</name>
    <dbReference type="NCBI Taxonomy" id="1504668"/>
    <lineage>
        <taxon>Eukaryota</taxon>
        <taxon>Fungi</taxon>
        <taxon>Dikarya</taxon>
        <taxon>Ascomycota</taxon>
        <taxon>Pezizomycotina</taxon>
        <taxon>Dothideomycetes</taxon>
        <taxon>Pleosporomycetidae</taxon>
        <taxon>Aulographales</taxon>
        <taxon>Rhizodiscinaceae</taxon>
        <taxon>Rhizodiscina</taxon>
    </lineage>
</organism>
<dbReference type="Pfam" id="PF01084">
    <property type="entry name" value="Ribosomal_S18"/>
    <property type="match status" value="1"/>
</dbReference>
<dbReference type="GO" id="GO:0032543">
    <property type="term" value="P:mitochondrial translation"/>
    <property type="evidence" value="ECO:0007669"/>
    <property type="project" value="TreeGrafter"/>
</dbReference>
<dbReference type="SUPFAM" id="SSF46911">
    <property type="entry name" value="Ribosomal protein S18"/>
    <property type="match status" value="1"/>
</dbReference>
<accession>A0A9P4II69</accession>
<dbReference type="GO" id="GO:0005763">
    <property type="term" value="C:mitochondrial small ribosomal subunit"/>
    <property type="evidence" value="ECO:0007669"/>
    <property type="project" value="TreeGrafter"/>
</dbReference>
<dbReference type="InterPro" id="IPR036870">
    <property type="entry name" value="Ribosomal_bS18_sf"/>
</dbReference>
<dbReference type="GO" id="GO:0003735">
    <property type="term" value="F:structural constituent of ribosome"/>
    <property type="evidence" value="ECO:0007669"/>
    <property type="project" value="InterPro"/>
</dbReference>
<dbReference type="EMBL" id="ML978123">
    <property type="protein sequence ID" value="KAF2102111.1"/>
    <property type="molecule type" value="Genomic_DNA"/>
</dbReference>
<evidence type="ECO:0000256" key="3">
    <source>
        <dbReference type="ARBA" id="ARBA00023274"/>
    </source>
</evidence>
<keyword evidence="2 5" id="KW-0689">Ribosomal protein</keyword>
<dbReference type="FunFam" id="4.10.640.10:FF:000013">
    <property type="entry name" value="37S ribosomal protein S18"/>
    <property type="match status" value="1"/>
</dbReference>
<dbReference type="NCBIfam" id="TIGR00165">
    <property type="entry name" value="S18"/>
    <property type="match status" value="1"/>
</dbReference>